<evidence type="ECO:0000256" key="1">
    <source>
        <dbReference type="ARBA" id="ARBA00001823"/>
    </source>
</evidence>
<dbReference type="GO" id="GO:0005524">
    <property type="term" value="F:ATP binding"/>
    <property type="evidence" value="ECO:0007669"/>
    <property type="project" value="UniProtKB-UniRule"/>
</dbReference>
<evidence type="ECO:0000256" key="7">
    <source>
        <dbReference type="ARBA" id="ARBA00049370"/>
    </source>
</evidence>
<dbReference type="Gene3D" id="3.40.50.620">
    <property type="entry name" value="HUPs"/>
    <property type="match status" value="1"/>
</dbReference>
<dbReference type="PANTHER" id="PTHR42700">
    <property type="entry name" value="SULFATE ADENYLYLTRANSFERASE"/>
    <property type="match status" value="1"/>
</dbReference>
<name>A0A1H3LPX8_9RHOB</name>
<dbReference type="InterPro" id="IPR002650">
    <property type="entry name" value="Sulphate_adenylyltransferase"/>
</dbReference>
<evidence type="ECO:0000259" key="10">
    <source>
        <dbReference type="Pfam" id="PF01747"/>
    </source>
</evidence>
<dbReference type="UniPathway" id="UPA00140">
    <property type="reaction ID" value="UER00205"/>
</dbReference>
<dbReference type="RefSeq" id="WP_092642777.1">
    <property type="nucleotide sequence ID" value="NZ_FNPX01000002.1"/>
</dbReference>
<dbReference type="Proteomes" id="UP000198914">
    <property type="component" value="Unassembled WGS sequence"/>
</dbReference>
<dbReference type="HAMAP" id="MF_00065">
    <property type="entry name" value="Adenylyl_sulf_kinase"/>
    <property type="match status" value="1"/>
</dbReference>
<dbReference type="EMBL" id="FNPX01000002">
    <property type="protein sequence ID" value="SDY66054.1"/>
    <property type="molecule type" value="Genomic_DNA"/>
</dbReference>
<reference evidence="13" key="1">
    <citation type="submission" date="2016-10" db="EMBL/GenBank/DDBJ databases">
        <authorList>
            <person name="Varghese N."/>
            <person name="Submissions S."/>
        </authorList>
    </citation>
    <scope>NUCLEOTIDE SEQUENCE [LARGE SCALE GENOMIC DNA]</scope>
    <source>
        <strain evidence="13">DSM 100420</strain>
    </source>
</reference>
<comment type="catalytic activity">
    <reaction evidence="1 8">
        <text>adenosine 5'-phosphosulfate + ATP = 3'-phosphoadenylyl sulfate + ADP + H(+)</text>
        <dbReference type="Rhea" id="RHEA:24152"/>
        <dbReference type="ChEBI" id="CHEBI:15378"/>
        <dbReference type="ChEBI" id="CHEBI:30616"/>
        <dbReference type="ChEBI" id="CHEBI:58243"/>
        <dbReference type="ChEBI" id="CHEBI:58339"/>
        <dbReference type="ChEBI" id="CHEBI:456216"/>
        <dbReference type="EC" id="2.7.1.25"/>
    </reaction>
</comment>
<dbReference type="NCBIfam" id="NF003013">
    <property type="entry name" value="PRK03846.1"/>
    <property type="match status" value="1"/>
</dbReference>
<keyword evidence="8" id="KW-0418">Kinase</keyword>
<sequence length="573" mass="64309">MSFNISNLAPIPELYVNYDSARKLKLEAGDMLSWDLTPRQMCDLELLMNGGFNPLKGFLGRADYEGVVENMRLADGTLWPMPITLDVSEKFAESIEEGKDIALRDAEGVILAILSVSDVYRPDKSREAEKVFGADDLAHPAVNYLHNTAGAVYVGGAITGIQAPMHYDFRARRDTPNELRAYFRKLGWRRIVAFQTRNPLHRAHQELTFRAAREAQANLLIHPIVGMTKPGDVDHFTRVRCYEAVLDQYQSSTTTMSLLNLAMRMAGPREAVWHGLIRRNHGCTHFIVGRDHAGPGKNSAGDDFYGPYDAQDLFREHEAEIGVEMVDFKHMVYVQERAQYEPSDEIEDRDNVTILNISGTELRRRLREGLEIPEWFSFPQVVEELRRTSPPRDKQGFTVFFTGLSGSGKSTIANAIMVKLMEMGGRPVTLLDGDVVRKHLSSELTFSKEHRDINIKRIGYVASEITKNGGIAICAPIAPYTATRRFAREMIEAFGAFVEVHVATSLEECEKRDRKGLYKLAREGKIPEFTGISDPYEAPTDAELVVDTEGFEVDNCAQQVLLKLESMGLISGS</sequence>
<evidence type="ECO:0000256" key="4">
    <source>
        <dbReference type="ARBA" id="ARBA00022695"/>
    </source>
</evidence>
<evidence type="ECO:0000259" key="11">
    <source>
        <dbReference type="Pfam" id="PF14306"/>
    </source>
</evidence>
<evidence type="ECO:0000256" key="2">
    <source>
        <dbReference type="ARBA" id="ARBA00004806"/>
    </source>
</evidence>
<dbReference type="NCBIfam" id="NF004040">
    <property type="entry name" value="PRK05537.1"/>
    <property type="match status" value="1"/>
</dbReference>
<dbReference type="FunFam" id="3.40.50.620:FF:000052">
    <property type="entry name" value="Sulfate adenylyltransferase"/>
    <property type="match status" value="1"/>
</dbReference>
<dbReference type="Gene3D" id="3.10.400.10">
    <property type="entry name" value="Sulfate adenylyltransferase"/>
    <property type="match status" value="1"/>
</dbReference>
<dbReference type="OrthoDB" id="9804504at2"/>
<comment type="caution">
    <text evidence="8">Lacks conserved residue(s) required for the propagation of feature annotation.</text>
</comment>
<dbReference type="NCBIfam" id="TIGR00455">
    <property type="entry name" value="apsK"/>
    <property type="match status" value="1"/>
</dbReference>
<keyword evidence="5 8" id="KW-0547">Nucleotide-binding</keyword>
<dbReference type="Pfam" id="PF14306">
    <property type="entry name" value="PUA_2"/>
    <property type="match status" value="1"/>
</dbReference>
<dbReference type="AlphaFoldDB" id="A0A1H3LPX8"/>
<evidence type="ECO:0000256" key="5">
    <source>
        <dbReference type="ARBA" id="ARBA00022741"/>
    </source>
</evidence>
<evidence type="ECO:0000256" key="8">
    <source>
        <dbReference type="HAMAP-Rule" id="MF_00065"/>
    </source>
</evidence>
<keyword evidence="4 12" id="KW-0548">Nucleotidyltransferase</keyword>
<dbReference type="InterPro" id="IPR002891">
    <property type="entry name" value="APS"/>
</dbReference>
<feature type="domain" description="ATP-sulfurylase PUA-like" evidence="11">
    <location>
        <begin position="12"/>
        <end position="162"/>
    </location>
</feature>
<dbReference type="InterPro" id="IPR014729">
    <property type="entry name" value="Rossmann-like_a/b/a_fold"/>
</dbReference>
<dbReference type="GO" id="GO:0004020">
    <property type="term" value="F:adenylylsulfate kinase activity"/>
    <property type="evidence" value="ECO:0007669"/>
    <property type="project" value="UniProtKB-UniRule"/>
</dbReference>
<dbReference type="CDD" id="cd00517">
    <property type="entry name" value="ATPS"/>
    <property type="match status" value="1"/>
</dbReference>
<dbReference type="GO" id="GO:0070814">
    <property type="term" value="P:hydrogen sulfide biosynthetic process"/>
    <property type="evidence" value="ECO:0007669"/>
    <property type="project" value="UniProtKB-UniRule"/>
</dbReference>
<feature type="binding site" evidence="8">
    <location>
        <begin position="403"/>
        <end position="410"/>
    </location>
    <ligand>
        <name>ATP</name>
        <dbReference type="ChEBI" id="CHEBI:30616"/>
    </ligand>
</feature>
<dbReference type="SUPFAM" id="SSF88697">
    <property type="entry name" value="PUA domain-like"/>
    <property type="match status" value="1"/>
</dbReference>
<evidence type="ECO:0000313" key="13">
    <source>
        <dbReference type="Proteomes" id="UP000198914"/>
    </source>
</evidence>
<dbReference type="InterPro" id="IPR015947">
    <property type="entry name" value="PUA-like_sf"/>
</dbReference>
<dbReference type="Pfam" id="PF01747">
    <property type="entry name" value="ATP-sulfurylase"/>
    <property type="match status" value="1"/>
</dbReference>
<dbReference type="FunFam" id="3.40.50.300:FF:000802">
    <property type="entry name" value="Sulfate adenylyltransferase"/>
    <property type="match status" value="1"/>
</dbReference>
<dbReference type="InterPro" id="IPR024951">
    <property type="entry name" value="Sulfurylase_cat_dom"/>
</dbReference>
<dbReference type="SUPFAM" id="SSF52374">
    <property type="entry name" value="Nucleotidylyl transferase"/>
    <property type="match status" value="1"/>
</dbReference>
<dbReference type="PANTHER" id="PTHR42700:SF1">
    <property type="entry name" value="SULFATE ADENYLYLTRANSFERASE"/>
    <property type="match status" value="1"/>
</dbReference>
<dbReference type="InterPro" id="IPR025980">
    <property type="entry name" value="ATP-Sase_PUA-like_dom"/>
</dbReference>
<protein>
    <recommendedName>
        <fullName evidence="8">Adenylyl-sulfate kinase</fullName>
        <ecNumber evidence="8">2.7.1.25</ecNumber>
    </recommendedName>
    <alternativeName>
        <fullName evidence="8">APS kinase</fullName>
    </alternativeName>
    <alternativeName>
        <fullName evidence="8">ATP adenosine-5'-phosphosulfate 3'-phosphotransferase</fullName>
    </alternativeName>
    <alternativeName>
        <fullName evidence="8">Adenosine-5'-phosphosulfate kinase</fullName>
    </alternativeName>
</protein>
<comment type="function">
    <text evidence="8">Catalyzes the synthesis of activated sulfate.</text>
</comment>
<keyword evidence="13" id="KW-1185">Reference proteome</keyword>
<dbReference type="SUPFAM" id="SSF52540">
    <property type="entry name" value="P-loop containing nucleoside triphosphate hydrolases"/>
    <property type="match status" value="1"/>
</dbReference>
<gene>
    <name evidence="8" type="primary">cysC</name>
    <name evidence="12" type="ORF">SAMN05444004_102264</name>
</gene>
<dbReference type="STRING" id="1244108.SAMN05444004_102264"/>
<evidence type="ECO:0000256" key="3">
    <source>
        <dbReference type="ARBA" id="ARBA00022679"/>
    </source>
</evidence>
<comment type="catalytic activity">
    <reaction evidence="7">
        <text>sulfate + ATP + H(+) = adenosine 5'-phosphosulfate + diphosphate</text>
        <dbReference type="Rhea" id="RHEA:18133"/>
        <dbReference type="ChEBI" id="CHEBI:15378"/>
        <dbReference type="ChEBI" id="CHEBI:16189"/>
        <dbReference type="ChEBI" id="CHEBI:30616"/>
        <dbReference type="ChEBI" id="CHEBI:33019"/>
        <dbReference type="ChEBI" id="CHEBI:58243"/>
        <dbReference type="EC" id="2.7.7.4"/>
    </reaction>
</comment>
<dbReference type="CDD" id="cd02027">
    <property type="entry name" value="APSK"/>
    <property type="match status" value="1"/>
</dbReference>
<feature type="domain" description="APS kinase" evidence="9">
    <location>
        <begin position="395"/>
        <end position="547"/>
    </location>
</feature>
<dbReference type="InterPro" id="IPR059117">
    <property type="entry name" value="APS_kinase_dom"/>
</dbReference>
<feature type="domain" description="Sulphate adenylyltransferase catalytic" evidence="10">
    <location>
        <begin position="173"/>
        <end position="387"/>
    </location>
</feature>
<dbReference type="GO" id="GO:0019379">
    <property type="term" value="P:sulfate assimilation, phosphoadenylyl sulfate reduction by phosphoadenylyl-sulfate reductase (thioredoxin)"/>
    <property type="evidence" value="ECO:0007669"/>
    <property type="project" value="TreeGrafter"/>
</dbReference>
<dbReference type="NCBIfam" id="TIGR00339">
    <property type="entry name" value="sopT"/>
    <property type="match status" value="1"/>
</dbReference>
<dbReference type="Gene3D" id="3.40.50.300">
    <property type="entry name" value="P-loop containing nucleotide triphosphate hydrolases"/>
    <property type="match status" value="1"/>
</dbReference>
<proteinExistence type="inferred from homology"/>
<dbReference type="InterPro" id="IPR050512">
    <property type="entry name" value="Sulf_AdTrans/APS_kinase"/>
</dbReference>
<comment type="similarity">
    <text evidence="8">Belongs to the APS kinase family.</text>
</comment>
<dbReference type="GO" id="GO:0005737">
    <property type="term" value="C:cytoplasm"/>
    <property type="evidence" value="ECO:0007669"/>
    <property type="project" value="TreeGrafter"/>
</dbReference>
<dbReference type="InterPro" id="IPR027417">
    <property type="entry name" value="P-loop_NTPase"/>
</dbReference>
<organism evidence="12 13">
    <name type="scientific">Jannaschia faecimaris</name>
    <dbReference type="NCBI Taxonomy" id="1244108"/>
    <lineage>
        <taxon>Bacteria</taxon>
        <taxon>Pseudomonadati</taxon>
        <taxon>Pseudomonadota</taxon>
        <taxon>Alphaproteobacteria</taxon>
        <taxon>Rhodobacterales</taxon>
        <taxon>Roseobacteraceae</taxon>
        <taxon>Jannaschia</taxon>
    </lineage>
</organism>
<comment type="pathway">
    <text evidence="2 8">Sulfur metabolism; hydrogen sulfide biosynthesis; sulfite from sulfate: step 2/3.</text>
</comment>
<keyword evidence="6 8" id="KW-0067">ATP-binding</keyword>
<keyword evidence="3 8" id="KW-0808">Transferase</keyword>
<dbReference type="GO" id="GO:0004781">
    <property type="term" value="F:sulfate adenylyltransferase (ATP) activity"/>
    <property type="evidence" value="ECO:0007669"/>
    <property type="project" value="UniProtKB-EC"/>
</dbReference>
<dbReference type="Pfam" id="PF01583">
    <property type="entry name" value="APS_kinase"/>
    <property type="match status" value="1"/>
</dbReference>
<evidence type="ECO:0000259" key="9">
    <source>
        <dbReference type="Pfam" id="PF01583"/>
    </source>
</evidence>
<dbReference type="GO" id="GO:0010134">
    <property type="term" value="P:sulfate assimilation via adenylyl sulfate reduction"/>
    <property type="evidence" value="ECO:0007669"/>
    <property type="project" value="TreeGrafter"/>
</dbReference>
<accession>A0A1H3LPX8</accession>
<dbReference type="EC" id="2.7.1.25" evidence="8"/>
<evidence type="ECO:0000256" key="6">
    <source>
        <dbReference type="ARBA" id="ARBA00022840"/>
    </source>
</evidence>
<keyword evidence="8" id="KW-0597">Phosphoprotein</keyword>
<evidence type="ECO:0000313" key="12">
    <source>
        <dbReference type="EMBL" id="SDY66054.1"/>
    </source>
</evidence>